<proteinExistence type="predicted"/>
<keyword evidence="3" id="KW-1185">Reference proteome</keyword>
<evidence type="ECO:0000313" key="3">
    <source>
        <dbReference type="Proteomes" id="UP001356170"/>
    </source>
</evidence>
<dbReference type="Gene3D" id="2.20.130.30">
    <property type="entry name" value="Protein of unknown function DUF2782"/>
    <property type="match status" value="1"/>
</dbReference>
<dbReference type="Proteomes" id="UP001356170">
    <property type="component" value="Unassembled WGS sequence"/>
</dbReference>
<dbReference type="RefSeq" id="WP_331690145.1">
    <property type="nucleotide sequence ID" value="NZ_JAZHBN010000008.1"/>
</dbReference>
<feature type="signal peptide" evidence="1">
    <location>
        <begin position="1"/>
        <end position="24"/>
    </location>
</feature>
<evidence type="ECO:0000256" key="1">
    <source>
        <dbReference type="SAM" id="SignalP"/>
    </source>
</evidence>
<comment type="caution">
    <text evidence="2">The sequence shown here is derived from an EMBL/GenBank/DDBJ whole genome shotgun (WGS) entry which is preliminary data.</text>
</comment>
<dbReference type="InterPro" id="IPR021357">
    <property type="entry name" value="DUF2782"/>
</dbReference>
<keyword evidence="1" id="KW-0732">Signal</keyword>
<dbReference type="PROSITE" id="PS51257">
    <property type="entry name" value="PROKAR_LIPOPROTEIN"/>
    <property type="match status" value="1"/>
</dbReference>
<dbReference type="Pfam" id="PF11191">
    <property type="entry name" value="DUF2782"/>
    <property type="match status" value="1"/>
</dbReference>
<dbReference type="EMBL" id="JAZHBO010000001">
    <property type="protein sequence ID" value="MEF2155089.1"/>
    <property type="molecule type" value="Genomic_DNA"/>
</dbReference>
<feature type="chain" id="PRO_5046041407" evidence="1">
    <location>
        <begin position="25"/>
        <end position="98"/>
    </location>
</feature>
<gene>
    <name evidence="2" type="ORF">V3390_02430</name>
</gene>
<organism evidence="2 3">
    <name type="scientific">Aquilutibacter rugosus</name>
    <dbReference type="NCBI Taxonomy" id="3115820"/>
    <lineage>
        <taxon>Bacteria</taxon>
        <taxon>Pseudomonadati</taxon>
        <taxon>Pseudomonadota</taxon>
        <taxon>Gammaproteobacteria</taxon>
        <taxon>Lysobacterales</taxon>
        <taxon>Lysobacteraceae</taxon>
        <taxon>Aquilutibacter</taxon>
    </lineage>
</organism>
<evidence type="ECO:0000313" key="2">
    <source>
        <dbReference type="EMBL" id="MEF2155089.1"/>
    </source>
</evidence>
<name>A0ABU7UZQ6_9GAMM</name>
<reference evidence="2 3" key="1">
    <citation type="submission" date="2024-01" db="EMBL/GenBank/DDBJ databases">
        <title>Novel species of the genus Luteimonas isolated from rivers.</title>
        <authorList>
            <person name="Lu H."/>
        </authorList>
    </citation>
    <scope>NUCLEOTIDE SEQUENCE [LARGE SCALE GENOMIC DNA]</scope>
    <source>
        <strain evidence="2 3">FXH3W</strain>
    </source>
</reference>
<sequence>MNLRARTTLFATAAAMALTMAACATTNDPSRQLTGAVVTERMAENGDLVTEYRVAGQLRLIKVTPSGGAPYYIRDENNDGVLDKRDGVARVYWRLFGW</sequence>
<accession>A0ABU7UZQ6</accession>
<protein>
    <submittedName>
        <fullName evidence="2">DUF2782 domain-containing protein</fullName>
    </submittedName>
</protein>